<dbReference type="InterPro" id="IPR003661">
    <property type="entry name" value="HisK_dim/P_dom"/>
</dbReference>
<feature type="transmembrane region" description="Helical" evidence="8">
    <location>
        <begin position="143"/>
        <end position="165"/>
    </location>
</feature>
<evidence type="ECO:0000256" key="3">
    <source>
        <dbReference type="ARBA" id="ARBA00012438"/>
    </source>
</evidence>
<dbReference type="RefSeq" id="WP_114696663.1">
    <property type="nucleotide sequence ID" value="NZ_QQOH01000004.1"/>
</dbReference>
<keyword evidence="8" id="KW-1133">Transmembrane helix</keyword>
<evidence type="ECO:0000256" key="2">
    <source>
        <dbReference type="ARBA" id="ARBA00004370"/>
    </source>
</evidence>
<proteinExistence type="predicted"/>
<evidence type="ECO:0000313" key="12">
    <source>
        <dbReference type="Proteomes" id="UP000253769"/>
    </source>
</evidence>
<dbReference type="Gene3D" id="6.10.340.10">
    <property type="match status" value="1"/>
</dbReference>
<dbReference type="InterPro" id="IPR005467">
    <property type="entry name" value="His_kinase_dom"/>
</dbReference>
<dbReference type="GO" id="GO:0005886">
    <property type="term" value="C:plasma membrane"/>
    <property type="evidence" value="ECO:0007669"/>
    <property type="project" value="TreeGrafter"/>
</dbReference>
<dbReference type="PANTHER" id="PTHR45436">
    <property type="entry name" value="SENSOR HISTIDINE KINASE YKOH"/>
    <property type="match status" value="1"/>
</dbReference>
<comment type="catalytic activity">
    <reaction evidence="1">
        <text>ATP + protein L-histidine = ADP + protein N-phospho-L-histidine.</text>
        <dbReference type="EC" id="2.7.13.3"/>
    </reaction>
</comment>
<evidence type="ECO:0000256" key="7">
    <source>
        <dbReference type="ARBA" id="ARBA00023012"/>
    </source>
</evidence>
<dbReference type="PROSITE" id="PS50885">
    <property type="entry name" value="HAMP"/>
    <property type="match status" value="1"/>
</dbReference>
<dbReference type="GO" id="GO:0000155">
    <property type="term" value="F:phosphorelay sensor kinase activity"/>
    <property type="evidence" value="ECO:0007669"/>
    <property type="project" value="InterPro"/>
</dbReference>
<evidence type="ECO:0000256" key="4">
    <source>
        <dbReference type="ARBA" id="ARBA00022553"/>
    </source>
</evidence>
<dbReference type="SMART" id="SM00388">
    <property type="entry name" value="HisKA"/>
    <property type="match status" value="1"/>
</dbReference>
<feature type="domain" description="Histidine kinase" evidence="9">
    <location>
        <begin position="226"/>
        <end position="427"/>
    </location>
</feature>
<comment type="caution">
    <text evidence="11">The sequence shown here is derived from an EMBL/GenBank/DDBJ whole genome shotgun (WGS) entry which is preliminary data.</text>
</comment>
<dbReference type="Proteomes" id="UP000253769">
    <property type="component" value="Unassembled WGS sequence"/>
</dbReference>
<keyword evidence="6 11" id="KW-0418">Kinase</keyword>
<gene>
    <name evidence="11" type="ORF">DV711_15720</name>
</gene>
<dbReference type="PROSITE" id="PS50109">
    <property type="entry name" value="HIS_KIN"/>
    <property type="match status" value="1"/>
</dbReference>
<evidence type="ECO:0000256" key="1">
    <source>
        <dbReference type="ARBA" id="ARBA00000085"/>
    </source>
</evidence>
<dbReference type="AlphaFoldDB" id="A0A369WCK7"/>
<dbReference type="InterPro" id="IPR003660">
    <property type="entry name" value="HAMP_dom"/>
</dbReference>
<accession>A0A369WCK7</accession>
<evidence type="ECO:0000256" key="6">
    <source>
        <dbReference type="ARBA" id="ARBA00022777"/>
    </source>
</evidence>
<reference evidence="11 12" key="1">
    <citation type="submission" date="2018-07" db="EMBL/GenBank/DDBJ databases">
        <title>Motiliproteus coralliicola sp. nov., a bacterium isolated from Coral.</title>
        <authorList>
            <person name="Wang G."/>
        </authorList>
    </citation>
    <scope>NUCLEOTIDE SEQUENCE [LARGE SCALE GENOMIC DNA]</scope>
    <source>
        <strain evidence="11 12">C34</strain>
    </source>
</reference>
<keyword evidence="5" id="KW-0808">Transferase</keyword>
<dbReference type="OrthoDB" id="9121563at2"/>
<evidence type="ECO:0000313" key="11">
    <source>
        <dbReference type="EMBL" id="RDE19043.1"/>
    </source>
</evidence>
<dbReference type="Pfam" id="PF00512">
    <property type="entry name" value="HisKA"/>
    <property type="match status" value="1"/>
</dbReference>
<dbReference type="InterPro" id="IPR036097">
    <property type="entry name" value="HisK_dim/P_sf"/>
</dbReference>
<dbReference type="CDD" id="cd00082">
    <property type="entry name" value="HisKA"/>
    <property type="match status" value="1"/>
</dbReference>
<evidence type="ECO:0000256" key="8">
    <source>
        <dbReference type="SAM" id="Phobius"/>
    </source>
</evidence>
<organism evidence="11 12">
    <name type="scientific">Motiliproteus coralliicola</name>
    <dbReference type="NCBI Taxonomy" id="2283196"/>
    <lineage>
        <taxon>Bacteria</taxon>
        <taxon>Pseudomonadati</taxon>
        <taxon>Pseudomonadota</taxon>
        <taxon>Gammaproteobacteria</taxon>
        <taxon>Oceanospirillales</taxon>
        <taxon>Oceanospirillaceae</taxon>
        <taxon>Motiliproteus</taxon>
    </lineage>
</organism>
<dbReference type="SUPFAM" id="SSF55874">
    <property type="entry name" value="ATPase domain of HSP90 chaperone/DNA topoisomerase II/histidine kinase"/>
    <property type="match status" value="1"/>
</dbReference>
<dbReference type="InterPro" id="IPR050428">
    <property type="entry name" value="TCS_sensor_his_kinase"/>
</dbReference>
<keyword evidence="4" id="KW-0597">Phosphoprotein</keyword>
<dbReference type="InterPro" id="IPR036890">
    <property type="entry name" value="HATPase_C_sf"/>
</dbReference>
<keyword evidence="12" id="KW-1185">Reference proteome</keyword>
<dbReference type="PANTHER" id="PTHR45436:SF5">
    <property type="entry name" value="SENSOR HISTIDINE KINASE TRCS"/>
    <property type="match status" value="1"/>
</dbReference>
<dbReference type="EC" id="2.7.13.3" evidence="3"/>
<name>A0A369WCK7_9GAMM</name>
<sequence length="427" mass="48595">MKLLNYFHHRVAVVFAAFSLFLSVAFGMFLYDSLYEVDDQVRRALLYNFEQSFVDHYRQTGQFLSGDGAFQIRVLVSGRDPIEAPYRALEPGYHEYYLDQEHVISGVLPPLPGQESDAIEGPRYLLIHNDSDSHAINRHQDEILLTIELAVLGVSLLGILIGLLLSRQLSLPVRTLKARIDATDPDNPSLVPLARQDEFGDISRAYADTLERVRRSLDRERRFSGYASHELRTPVAVVKSSLNLWHACRRSEDVERAEAIRTKVIGRISDANQQMEEVIQTFLLLSRQQLDWDEVEALDLSALLSDLLEKYQAIDGYDRIRVETRIEPRVVRQLNPKAVTLILSTLLRNGFGYAAGTLSIALDKHGLQLSNDIDQLRVEQSEHFGFGLEIATQLCEQIRWRCDCRRSEQNRFIAQIRFDDSTPGAGA</sequence>
<feature type="domain" description="HAMP" evidence="10">
    <location>
        <begin position="167"/>
        <end position="218"/>
    </location>
</feature>
<comment type="subcellular location">
    <subcellularLocation>
        <location evidence="2">Membrane</location>
    </subcellularLocation>
</comment>
<keyword evidence="8" id="KW-0812">Transmembrane</keyword>
<feature type="transmembrane region" description="Helical" evidence="8">
    <location>
        <begin position="12"/>
        <end position="31"/>
    </location>
</feature>
<evidence type="ECO:0000259" key="10">
    <source>
        <dbReference type="PROSITE" id="PS50885"/>
    </source>
</evidence>
<evidence type="ECO:0000259" key="9">
    <source>
        <dbReference type="PROSITE" id="PS50109"/>
    </source>
</evidence>
<dbReference type="EMBL" id="QQOH01000004">
    <property type="protein sequence ID" value="RDE19043.1"/>
    <property type="molecule type" value="Genomic_DNA"/>
</dbReference>
<dbReference type="SUPFAM" id="SSF47384">
    <property type="entry name" value="Homodimeric domain of signal transducing histidine kinase"/>
    <property type="match status" value="1"/>
</dbReference>
<protein>
    <recommendedName>
        <fullName evidence="3">histidine kinase</fullName>
        <ecNumber evidence="3">2.7.13.3</ecNumber>
    </recommendedName>
</protein>
<evidence type="ECO:0000256" key="5">
    <source>
        <dbReference type="ARBA" id="ARBA00022679"/>
    </source>
</evidence>
<keyword evidence="8" id="KW-0472">Membrane</keyword>
<dbReference type="Gene3D" id="3.30.565.10">
    <property type="entry name" value="Histidine kinase-like ATPase, C-terminal domain"/>
    <property type="match status" value="1"/>
</dbReference>
<keyword evidence="7" id="KW-0902">Two-component regulatory system</keyword>